<evidence type="ECO:0000256" key="1">
    <source>
        <dbReference type="SAM" id="MobiDB-lite"/>
    </source>
</evidence>
<evidence type="ECO:0000313" key="3">
    <source>
        <dbReference type="Proteomes" id="UP001285441"/>
    </source>
</evidence>
<feature type="compositionally biased region" description="Basic and acidic residues" evidence="1">
    <location>
        <begin position="25"/>
        <end position="36"/>
    </location>
</feature>
<proteinExistence type="predicted"/>
<organism evidence="2 3">
    <name type="scientific">Podospora didyma</name>
    <dbReference type="NCBI Taxonomy" id="330526"/>
    <lineage>
        <taxon>Eukaryota</taxon>
        <taxon>Fungi</taxon>
        <taxon>Dikarya</taxon>
        <taxon>Ascomycota</taxon>
        <taxon>Pezizomycotina</taxon>
        <taxon>Sordariomycetes</taxon>
        <taxon>Sordariomycetidae</taxon>
        <taxon>Sordariales</taxon>
        <taxon>Podosporaceae</taxon>
        <taxon>Podospora</taxon>
    </lineage>
</organism>
<name>A0AAE0TZJ4_9PEZI</name>
<accession>A0AAE0TZJ4</accession>
<dbReference type="Proteomes" id="UP001285441">
    <property type="component" value="Unassembled WGS sequence"/>
</dbReference>
<sequence>MIMNHMVARSAMPLEDESSPLTEPRPIRKPDAESKVDGPSSIENLVHKLELKRMMDLGPVAQTAAEHDAVDAEFFTTVAAAAAAANEGTRHRDKAGEKLGGFADGDLDFQPSTSTGPVALQSSFAPFLAATRLQKDDIQTGSSTLISVLFKTTSSATGKGARGLPLAEITPAVELCQVVASVAGEVPLLKDILEGVFVRRVSMGLVDEGEGGASATGEPTSACPGLEVILALTTIRASPGSRQSSRQSASESFVDIELSRGLPTNSFQTLPVTAPPAGLKPDMVGGNMVVTRGLPARRRHSFDIRLSTKETQQTVSYQIAAPTAPVPTRQIHPASHSRRSPRASSRATSSPSWRARACRMIWECCALLAETRVVASPLLAIPVGEESRWDAETGILTLAIVRNKNIVDVVLRSVLGEASHPPHQGTRCLHFVVARRS</sequence>
<reference evidence="2" key="1">
    <citation type="journal article" date="2023" name="Mol. Phylogenet. Evol.">
        <title>Genome-scale phylogeny and comparative genomics of the fungal order Sordariales.</title>
        <authorList>
            <person name="Hensen N."/>
            <person name="Bonometti L."/>
            <person name="Westerberg I."/>
            <person name="Brannstrom I.O."/>
            <person name="Guillou S."/>
            <person name="Cros-Aarteil S."/>
            <person name="Calhoun S."/>
            <person name="Haridas S."/>
            <person name="Kuo A."/>
            <person name="Mondo S."/>
            <person name="Pangilinan J."/>
            <person name="Riley R."/>
            <person name="LaButti K."/>
            <person name="Andreopoulos B."/>
            <person name="Lipzen A."/>
            <person name="Chen C."/>
            <person name="Yan M."/>
            <person name="Daum C."/>
            <person name="Ng V."/>
            <person name="Clum A."/>
            <person name="Steindorff A."/>
            <person name="Ohm R.A."/>
            <person name="Martin F."/>
            <person name="Silar P."/>
            <person name="Natvig D.O."/>
            <person name="Lalanne C."/>
            <person name="Gautier V."/>
            <person name="Ament-Velasquez S.L."/>
            <person name="Kruys A."/>
            <person name="Hutchinson M.I."/>
            <person name="Powell A.J."/>
            <person name="Barry K."/>
            <person name="Miller A.N."/>
            <person name="Grigoriev I.V."/>
            <person name="Debuchy R."/>
            <person name="Gladieux P."/>
            <person name="Hiltunen Thoren M."/>
            <person name="Johannesson H."/>
        </authorList>
    </citation>
    <scope>NUCLEOTIDE SEQUENCE</scope>
    <source>
        <strain evidence="2">CBS 232.78</strain>
    </source>
</reference>
<dbReference type="AlphaFoldDB" id="A0AAE0TZJ4"/>
<keyword evidence="3" id="KW-1185">Reference proteome</keyword>
<evidence type="ECO:0000313" key="2">
    <source>
        <dbReference type="EMBL" id="KAK3385134.1"/>
    </source>
</evidence>
<feature type="region of interest" description="Disordered" evidence="1">
    <location>
        <begin position="1"/>
        <end position="39"/>
    </location>
</feature>
<dbReference type="EMBL" id="JAULSW010000004">
    <property type="protein sequence ID" value="KAK3385134.1"/>
    <property type="molecule type" value="Genomic_DNA"/>
</dbReference>
<gene>
    <name evidence="2" type="ORF">B0H63DRAFT_449216</name>
</gene>
<feature type="region of interest" description="Disordered" evidence="1">
    <location>
        <begin position="319"/>
        <end position="349"/>
    </location>
</feature>
<reference evidence="2" key="2">
    <citation type="submission" date="2023-06" db="EMBL/GenBank/DDBJ databases">
        <authorList>
            <consortium name="Lawrence Berkeley National Laboratory"/>
            <person name="Haridas S."/>
            <person name="Hensen N."/>
            <person name="Bonometti L."/>
            <person name="Westerberg I."/>
            <person name="Brannstrom I.O."/>
            <person name="Guillou S."/>
            <person name="Cros-Aarteil S."/>
            <person name="Calhoun S."/>
            <person name="Kuo A."/>
            <person name="Mondo S."/>
            <person name="Pangilinan J."/>
            <person name="Riley R."/>
            <person name="LaButti K."/>
            <person name="Andreopoulos B."/>
            <person name="Lipzen A."/>
            <person name="Chen C."/>
            <person name="Yanf M."/>
            <person name="Daum C."/>
            <person name="Ng V."/>
            <person name="Clum A."/>
            <person name="Steindorff A."/>
            <person name="Ohm R."/>
            <person name="Martin F."/>
            <person name="Silar P."/>
            <person name="Natvig D."/>
            <person name="Lalanne C."/>
            <person name="Gautier V."/>
            <person name="Ament-velasquez S.L."/>
            <person name="Kruys A."/>
            <person name="Hutchinson M.I."/>
            <person name="Powell A.J."/>
            <person name="Barry K."/>
            <person name="Miller A.N."/>
            <person name="Grigoriev I.V."/>
            <person name="Debuchy R."/>
            <person name="Gladieux P."/>
            <person name="Thoren M.H."/>
            <person name="Johannesson H."/>
        </authorList>
    </citation>
    <scope>NUCLEOTIDE SEQUENCE</scope>
    <source>
        <strain evidence="2">CBS 232.78</strain>
    </source>
</reference>
<comment type="caution">
    <text evidence="2">The sequence shown here is derived from an EMBL/GenBank/DDBJ whole genome shotgun (WGS) entry which is preliminary data.</text>
</comment>
<protein>
    <submittedName>
        <fullName evidence="2">Uncharacterized protein</fullName>
    </submittedName>
</protein>